<dbReference type="Pfam" id="PF14559">
    <property type="entry name" value="TPR_19"/>
    <property type="match status" value="1"/>
</dbReference>
<comment type="similarity">
    <text evidence="3">Belongs to the TTC4 family.</text>
</comment>
<evidence type="ECO:0000256" key="3">
    <source>
        <dbReference type="ARBA" id="ARBA00023602"/>
    </source>
</evidence>
<dbReference type="InterPro" id="IPR011990">
    <property type="entry name" value="TPR-like_helical_dom_sf"/>
</dbReference>
<feature type="coiled-coil region" evidence="5">
    <location>
        <begin position="147"/>
        <end position="181"/>
    </location>
</feature>
<sequence length="376" mass="41386">MALLMEPGAEPLTESEQADLAGIAAIKEAAAREYKEQGNQFVRMGRKHYAEAVSCYTKAIAQMEPLSALDTGAAAAADASVLFANRAHVNLLLGNHRRALDDAEQAIRLSPSSVKAYYRAVKAALALDLLPDAASFCRRGLEQDPANEELKKLLAQVDAKLSEQERQRAKVAKALAAAKDLAAAMEKRGVKLGKAAYQELTGVKKPKLDEQGVLHWPVLLLYPEVMSSDFIEDFPETDTLSPHLDVMFSESSPPLPWDENHAYTRDAIELYYQGGFGKPLSKSEILRYFLEGTVDPKLLPDALLDGEDEEHGISKSSTISSSTEGSSRWIKVKEGKTLQEVLQDKDYIIPAIPVFFVVSRKSTFYKDFKAGNWSLP</sequence>
<dbReference type="AlphaFoldDB" id="A0A8T0NAA5"/>
<dbReference type="OrthoDB" id="420195at2759"/>
<protein>
    <recommendedName>
        <fullName evidence="6">Cns1/TTC4 wheel domain-containing protein</fullName>
    </recommendedName>
</protein>
<evidence type="ECO:0000256" key="2">
    <source>
        <dbReference type="ARBA" id="ARBA00022803"/>
    </source>
</evidence>
<keyword evidence="8" id="KW-1185">Reference proteome</keyword>
<dbReference type="SUPFAM" id="SSF48452">
    <property type="entry name" value="TPR-like"/>
    <property type="match status" value="1"/>
</dbReference>
<evidence type="ECO:0000256" key="1">
    <source>
        <dbReference type="ARBA" id="ARBA00022737"/>
    </source>
</evidence>
<accession>A0A8T0NAA5</accession>
<dbReference type="GO" id="GO:0005634">
    <property type="term" value="C:nucleus"/>
    <property type="evidence" value="ECO:0007669"/>
    <property type="project" value="TreeGrafter"/>
</dbReference>
<evidence type="ECO:0000313" key="7">
    <source>
        <dbReference type="EMBL" id="KAG2545865.1"/>
    </source>
</evidence>
<dbReference type="GO" id="GO:0051879">
    <property type="term" value="F:Hsp90 protein binding"/>
    <property type="evidence" value="ECO:0007669"/>
    <property type="project" value="InterPro"/>
</dbReference>
<keyword evidence="2 4" id="KW-0802">TPR repeat</keyword>
<reference evidence="7" key="1">
    <citation type="submission" date="2020-05" db="EMBL/GenBank/DDBJ databases">
        <title>WGS assembly of Panicum virgatum.</title>
        <authorList>
            <person name="Lovell J.T."/>
            <person name="Jenkins J."/>
            <person name="Shu S."/>
            <person name="Juenger T.E."/>
            <person name="Schmutz J."/>
        </authorList>
    </citation>
    <scope>NUCLEOTIDE SEQUENCE</scope>
    <source>
        <strain evidence="7">AP13</strain>
    </source>
</reference>
<dbReference type="SMART" id="SM00028">
    <property type="entry name" value="TPR"/>
    <property type="match status" value="3"/>
</dbReference>
<dbReference type="Proteomes" id="UP000823388">
    <property type="component" value="Chromosome 9K"/>
</dbReference>
<dbReference type="CDD" id="cd21377">
    <property type="entry name" value="CTWD_Cns1-like"/>
    <property type="match status" value="1"/>
</dbReference>
<evidence type="ECO:0000256" key="4">
    <source>
        <dbReference type="PROSITE-ProRule" id="PRU00339"/>
    </source>
</evidence>
<dbReference type="GO" id="GO:0030544">
    <property type="term" value="F:Hsp70 protein binding"/>
    <property type="evidence" value="ECO:0007669"/>
    <property type="project" value="TreeGrafter"/>
</dbReference>
<dbReference type="PROSITE" id="PS50005">
    <property type="entry name" value="TPR"/>
    <property type="match status" value="1"/>
</dbReference>
<dbReference type="Pfam" id="PF18972">
    <property type="entry name" value="Wheel"/>
    <property type="match status" value="1"/>
</dbReference>
<evidence type="ECO:0000313" key="8">
    <source>
        <dbReference type="Proteomes" id="UP000823388"/>
    </source>
</evidence>
<dbReference type="GO" id="GO:0005829">
    <property type="term" value="C:cytosol"/>
    <property type="evidence" value="ECO:0007669"/>
    <property type="project" value="TreeGrafter"/>
</dbReference>
<keyword evidence="1" id="KW-0677">Repeat</keyword>
<dbReference type="PANTHER" id="PTHR46035:SF1">
    <property type="entry name" value="TETRATRICOPEPTIDE REPEAT PROTEIN 4"/>
    <property type="match status" value="1"/>
</dbReference>
<comment type="caution">
    <text evidence="7">The sequence shown here is derived from an EMBL/GenBank/DDBJ whole genome shotgun (WGS) entry which is preliminary data.</text>
</comment>
<dbReference type="Gene3D" id="1.25.40.10">
    <property type="entry name" value="Tetratricopeptide repeat domain"/>
    <property type="match status" value="1"/>
</dbReference>
<dbReference type="EMBL" id="CM029053">
    <property type="protein sequence ID" value="KAG2545865.1"/>
    <property type="molecule type" value="Genomic_DNA"/>
</dbReference>
<keyword evidence="5" id="KW-0175">Coiled coil</keyword>
<dbReference type="PANTHER" id="PTHR46035">
    <property type="entry name" value="TETRATRICOPEPTIDE REPEAT PROTEIN 4"/>
    <property type="match status" value="1"/>
</dbReference>
<gene>
    <name evidence="7" type="ORF">PVAP13_9KG464679</name>
</gene>
<name>A0A8T0NAA5_PANVG</name>
<evidence type="ECO:0000256" key="5">
    <source>
        <dbReference type="SAM" id="Coils"/>
    </source>
</evidence>
<dbReference type="GO" id="GO:0006457">
    <property type="term" value="P:protein folding"/>
    <property type="evidence" value="ECO:0007669"/>
    <property type="project" value="TreeGrafter"/>
</dbReference>
<proteinExistence type="inferred from homology"/>
<dbReference type="InterPro" id="IPR044059">
    <property type="entry name" value="Csn1/TTC4_wheel"/>
</dbReference>
<dbReference type="InterPro" id="IPR019734">
    <property type="entry name" value="TPR_rpt"/>
</dbReference>
<evidence type="ECO:0000259" key="6">
    <source>
        <dbReference type="Pfam" id="PF18972"/>
    </source>
</evidence>
<organism evidence="7 8">
    <name type="scientific">Panicum virgatum</name>
    <name type="common">Blackwell switchgrass</name>
    <dbReference type="NCBI Taxonomy" id="38727"/>
    <lineage>
        <taxon>Eukaryota</taxon>
        <taxon>Viridiplantae</taxon>
        <taxon>Streptophyta</taxon>
        <taxon>Embryophyta</taxon>
        <taxon>Tracheophyta</taxon>
        <taxon>Spermatophyta</taxon>
        <taxon>Magnoliopsida</taxon>
        <taxon>Liliopsida</taxon>
        <taxon>Poales</taxon>
        <taxon>Poaceae</taxon>
        <taxon>PACMAD clade</taxon>
        <taxon>Panicoideae</taxon>
        <taxon>Panicodae</taxon>
        <taxon>Paniceae</taxon>
        <taxon>Panicinae</taxon>
        <taxon>Panicum</taxon>
        <taxon>Panicum sect. Hiantes</taxon>
    </lineage>
</organism>
<feature type="repeat" description="TPR" evidence="4">
    <location>
        <begin position="80"/>
        <end position="113"/>
    </location>
</feature>
<feature type="domain" description="Cns1/TTC4 wheel" evidence="6">
    <location>
        <begin position="209"/>
        <end position="273"/>
    </location>
</feature>